<dbReference type="GO" id="GO:0043565">
    <property type="term" value="F:sequence-specific DNA binding"/>
    <property type="evidence" value="ECO:0007669"/>
    <property type="project" value="InterPro"/>
</dbReference>
<dbReference type="InterPro" id="IPR009057">
    <property type="entry name" value="Homeodomain-like_sf"/>
</dbReference>
<dbReference type="GO" id="GO:0003700">
    <property type="term" value="F:DNA-binding transcription factor activity"/>
    <property type="evidence" value="ECO:0007669"/>
    <property type="project" value="InterPro"/>
</dbReference>
<evidence type="ECO:0000256" key="2">
    <source>
        <dbReference type="ARBA" id="ARBA00023125"/>
    </source>
</evidence>
<accession>A0A7J5C3E0</accession>
<evidence type="ECO:0000259" key="4">
    <source>
        <dbReference type="PROSITE" id="PS01124"/>
    </source>
</evidence>
<dbReference type="Pfam" id="PF14525">
    <property type="entry name" value="AraC_binding_2"/>
    <property type="match status" value="1"/>
</dbReference>
<dbReference type="PANTHER" id="PTHR46796">
    <property type="entry name" value="HTH-TYPE TRANSCRIPTIONAL ACTIVATOR RHAS-RELATED"/>
    <property type="match status" value="1"/>
</dbReference>
<evidence type="ECO:0000313" key="6">
    <source>
        <dbReference type="Proteomes" id="UP000467240"/>
    </source>
</evidence>
<dbReference type="Gene3D" id="1.10.10.60">
    <property type="entry name" value="Homeodomain-like"/>
    <property type="match status" value="1"/>
</dbReference>
<reference evidence="5 6" key="1">
    <citation type="submission" date="2019-09" db="EMBL/GenBank/DDBJ databases">
        <title>Phylogeny of genus Pseudoclavibacter and closely related genus.</title>
        <authorList>
            <person name="Li Y."/>
        </authorList>
    </citation>
    <scope>NUCLEOTIDE SEQUENCE [LARGE SCALE GENOMIC DNA]</scope>
    <source>
        <strain evidence="5 6">DSM 23821</strain>
    </source>
</reference>
<keyword evidence="6" id="KW-1185">Reference proteome</keyword>
<dbReference type="PRINTS" id="PR00032">
    <property type="entry name" value="HTHARAC"/>
</dbReference>
<keyword evidence="1" id="KW-0805">Transcription regulation</keyword>
<dbReference type="InterPro" id="IPR035418">
    <property type="entry name" value="AraC-bd_2"/>
</dbReference>
<comment type="caution">
    <text evidence="5">The sequence shown here is derived from an EMBL/GenBank/DDBJ whole genome shotgun (WGS) entry which is preliminary data.</text>
</comment>
<dbReference type="Pfam" id="PF12833">
    <property type="entry name" value="HTH_18"/>
    <property type="match status" value="1"/>
</dbReference>
<name>A0A7J5C3E0_9MICO</name>
<keyword evidence="3" id="KW-0804">Transcription</keyword>
<dbReference type="PROSITE" id="PS01124">
    <property type="entry name" value="HTH_ARAC_FAMILY_2"/>
    <property type="match status" value="1"/>
</dbReference>
<dbReference type="InterPro" id="IPR018060">
    <property type="entry name" value="HTH_AraC"/>
</dbReference>
<evidence type="ECO:0000256" key="1">
    <source>
        <dbReference type="ARBA" id="ARBA00023015"/>
    </source>
</evidence>
<keyword evidence="2" id="KW-0238">DNA-binding</keyword>
<evidence type="ECO:0000256" key="3">
    <source>
        <dbReference type="ARBA" id="ARBA00023163"/>
    </source>
</evidence>
<feature type="domain" description="HTH araC/xylS-type" evidence="4">
    <location>
        <begin position="201"/>
        <end position="302"/>
    </location>
</feature>
<organism evidence="5 6">
    <name type="scientific">Pseudoclavibacter chungangensis</name>
    <dbReference type="NCBI Taxonomy" id="587635"/>
    <lineage>
        <taxon>Bacteria</taxon>
        <taxon>Bacillati</taxon>
        <taxon>Actinomycetota</taxon>
        <taxon>Actinomycetes</taxon>
        <taxon>Micrococcales</taxon>
        <taxon>Microbacteriaceae</taxon>
        <taxon>Pseudoclavibacter</taxon>
    </lineage>
</organism>
<evidence type="ECO:0000313" key="5">
    <source>
        <dbReference type="EMBL" id="KAB1662357.1"/>
    </source>
</evidence>
<dbReference type="EMBL" id="WBJZ01000002">
    <property type="protein sequence ID" value="KAB1662357.1"/>
    <property type="molecule type" value="Genomic_DNA"/>
</dbReference>
<dbReference type="SUPFAM" id="SSF46689">
    <property type="entry name" value="Homeodomain-like"/>
    <property type="match status" value="1"/>
</dbReference>
<protein>
    <submittedName>
        <fullName evidence="5">Helix-turn-helix domain-containing protein</fullName>
    </submittedName>
</protein>
<dbReference type="InterPro" id="IPR050204">
    <property type="entry name" value="AraC_XylS_family_regulators"/>
</dbReference>
<dbReference type="AlphaFoldDB" id="A0A7J5C3E0"/>
<dbReference type="OrthoDB" id="9799345at2"/>
<dbReference type="PANTHER" id="PTHR46796:SF6">
    <property type="entry name" value="ARAC SUBFAMILY"/>
    <property type="match status" value="1"/>
</dbReference>
<sequence length="314" mass="34491">MPLSFTGFQAAVSSSFVPLKLTTADPERFRASLTQATVGDVSVSDVRAAAHEVERTPELIRSSPRKYFKLSLQMEGASSLEQNGRTVVLEPGDMAIYDTSTPYLLSFDTPFRVMVIQLPHDRLDIPSEIMRDMTGVLLAGSHGLGRVVSPFLATLGTNMDELSGPAGARLAQNAVDLLEMLFANELDVARAAADPRRALMQRIRDHIDEHLGDPELTPSSIAAAHFISTRHLHALFHEQGSTVAGYVRSRRLEQCYLNLTNPLFVDTPIATVGVRWGFGDAAHFSRVFKSAYGESPTQVRRRMLGQQAARTVED</sequence>
<dbReference type="Proteomes" id="UP000467240">
    <property type="component" value="Unassembled WGS sequence"/>
</dbReference>
<dbReference type="SMART" id="SM00342">
    <property type="entry name" value="HTH_ARAC"/>
    <property type="match status" value="1"/>
</dbReference>
<gene>
    <name evidence="5" type="ORF">F8O01_01475</name>
</gene>
<proteinExistence type="predicted"/>
<dbReference type="InterPro" id="IPR020449">
    <property type="entry name" value="Tscrpt_reg_AraC-type_HTH"/>
</dbReference>